<name>A0A813WQG7_9BILA</name>
<accession>A0A813WQG7</accession>
<dbReference type="GO" id="GO:0034472">
    <property type="term" value="P:snRNA 3'-end processing"/>
    <property type="evidence" value="ECO:0007669"/>
    <property type="project" value="TreeGrafter"/>
</dbReference>
<sequence length="308" mass="35143">MPVVIILDNSLSMFQNVTHGQKTTKKDLACLIAQKIIDQISKNDKQEFISLIAVSSTVQVLCDFTRDFTKLGESLNLLKPGDSFNLESSLTKLNDMVLDTWGCFTNISIILITDEIDNLNQEHSIKNFYLKLKENKAILKSLYDSIGVDYDEENFSKNSILNEDLQSLNVNFDFNKKLSNTVIPFSFPNRFDVICLNRICTLTDRTNQESMRFGFDDENFKYKIIKLSDTEKNGKINFLSEILKLNSSVGKVHVIESLDKNFIENEFLPDVLNQLLEPHDFELKCGNLKSLVNLVPSPINKGYVLISF</sequence>
<dbReference type="Pfam" id="PF13519">
    <property type="entry name" value="VWA_2"/>
    <property type="match status" value="1"/>
</dbReference>
<dbReference type="Gene3D" id="3.40.50.410">
    <property type="entry name" value="von Willebrand factor, type A domain"/>
    <property type="match status" value="1"/>
</dbReference>
<proteinExistence type="inferred from homology"/>
<dbReference type="OrthoDB" id="2374335at2759"/>
<evidence type="ECO:0000313" key="5">
    <source>
        <dbReference type="Proteomes" id="UP000663879"/>
    </source>
</evidence>
<evidence type="ECO:0000259" key="3">
    <source>
        <dbReference type="Pfam" id="PF13519"/>
    </source>
</evidence>
<dbReference type="EMBL" id="CAJNOC010001363">
    <property type="protein sequence ID" value="CAF0858358.1"/>
    <property type="molecule type" value="Genomic_DNA"/>
</dbReference>
<protein>
    <recommendedName>
        <fullName evidence="1">Integrator complex subunit 14</fullName>
    </recommendedName>
</protein>
<dbReference type="GO" id="GO:0032039">
    <property type="term" value="C:integrator complex"/>
    <property type="evidence" value="ECO:0007669"/>
    <property type="project" value="InterPro"/>
</dbReference>
<gene>
    <name evidence="4" type="ORF">OXX778_LOCUS9310</name>
</gene>
<dbReference type="InterPro" id="IPR002035">
    <property type="entry name" value="VWF_A"/>
</dbReference>
<comment type="similarity">
    <text evidence="2">Belongs to the Integrator subunit 14 family.</text>
</comment>
<dbReference type="Proteomes" id="UP000663879">
    <property type="component" value="Unassembled WGS sequence"/>
</dbReference>
<dbReference type="PANTHER" id="PTHR13532">
    <property type="match status" value="1"/>
</dbReference>
<dbReference type="PANTHER" id="PTHR13532:SF3">
    <property type="entry name" value="INTEGRATOR COMPLEX SUBUNIT 14"/>
    <property type="match status" value="1"/>
</dbReference>
<dbReference type="AlphaFoldDB" id="A0A813WQG7"/>
<organism evidence="4 5">
    <name type="scientific">Brachionus calyciflorus</name>
    <dbReference type="NCBI Taxonomy" id="104777"/>
    <lineage>
        <taxon>Eukaryota</taxon>
        <taxon>Metazoa</taxon>
        <taxon>Spiralia</taxon>
        <taxon>Gnathifera</taxon>
        <taxon>Rotifera</taxon>
        <taxon>Eurotatoria</taxon>
        <taxon>Monogononta</taxon>
        <taxon>Pseudotrocha</taxon>
        <taxon>Ploima</taxon>
        <taxon>Brachionidae</taxon>
        <taxon>Brachionus</taxon>
    </lineage>
</organism>
<dbReference type="InterPro" id="IPR036465">
    <property type="entry name" value="vWFA_dom_sf"/>
</dbReference>
<comment type="caution">
    <text evidence="4">The sequence shown here is derived from an EMBL/GenBank/DDBJ whole genome shotgun (WGS) entry which is preliminary data.</text>
</comment>
<dbReference type="InterPro" id="IPR039841">
    <property type="entry name" value="INTS14"/>
</dbReference>
<dbReference type="CDD" id="cd00198">
    <property type="entry name" value="vWFA"/>
    <property type="match status" value="1"/>
</dbReference>
<evidence type="ECO:0000313" key="4">
    <source>
        <dbReference type="EMBL" id="CAF0858358.1"/>
    </source>
</evidence>
<dbReference type="SUPFAM" id="SSF53300">
    <property type="entry name" value="vWA-like"/>
    <property type="match status" value="1"/>
</dbReference>
<keyword evidence="5" id="KW-1185">Reference proteome</keyword>
<feature type="domain" description="VWFA" evidence="3">
    <location>
        <begin position="3"/>
        <end position="115"/>
    </location>
</feature>
<evidence type="ECO:0000256" key="1">
    <source>
        <dbReference type="ARBA" id="ARBA00016816"/>
    </source>
</evidence>
<evidence type="ECO:0000256" key="2">
    <source>
        <dbReference type="ARBA" id="ARBA00061449"/>
    </source>
</evidence>
<reference evidence="4" key="1">
    <citation type="submission" date="2021-02" db="EMBL/GenBank/DDBJ databases">
        <authorList>
            <person name="Nowell W R."/>
        </authorList>
    </citation>
    <scope>NUCLEOTIDE SEQUENCE</scope>
    <source>
        <strain evidence="4">Ploen Becks lab</strain>
    </source>
</reference>